<dbReference type="InterPro" id="IPR036440">
    <property type="entry name" value="Peptidase_C15-like_sf"/>
</dbReference>
<dbReference type="EMBL" id="QJTI01000002">
    <property type="protein sequence ID" value="PYF04891.1"/>
    <property type="molecule type" value="Genomic_DNA"/>
</dbReference>
<keyword evidence="3" id="KW-0963">Cytoplasm</keyword>
<dbReference type="CDD" id="cd00501">
    <property type="entry name" value="Peptidase_C15"/>
    <property type="match status" value="1"/>
</dbReference>
<comment type="similarity">
    <text evidence="1">Belongs to the peptidase C15 family.</text>
</comment>
<evidence type="ECO:0000256" key="4">
    <source>
        <dbReference type="ARBA" id="ARBA00022670"/>
    </source>
</evidence>
<dbReference type="InterPro" id="IPR000816">
    <property type="entry name" value="Peptidase_C15"/>
</dbReference>
<reference evidence="9 10" key="1">
    <citation type="submission" date="2018-06" db="EMBL/GenBank/DDBJ databases">
        <title>Genomic Encyclopedia of Archaeal and Bacterial Type Strains, Phase II (KMG-II): from individual species to whole genera.</title>
        <authorList>
            <person name="Goeker M."/>
        </authorList>
    </citation>
    <scope>NUCLEOTIDE SEQUENCE [LARGE SCALE GENOMIC DNA]</scope>
    <source>
        <strain evidence="9 10">JCM 11668</strain>
    </source>
</reference>
<keyword evidence="6" id="KW-0788">Thiol protease</keyword>
<keyword evidence="10" id="KW-1185">Reference proteome</keyword>
<dbReference type="InterPro" id="IPR016125">
    <property type="entry name" value="Peptidase_C15-like"/>
</dbReference>
<evidence type="ECO:0000256" key="2">
    <source>
        <dbReference type="ARBA" id="ARBA00019191"/>
    </source>
</evidence>
<protein>
    <recommendedName>
        <fullName evidence="2">Pyrrolidone-carboxylate peptidase</fullName>
    </recommendedName>
    <alternativeName>
        <fullName evidence="7">5-oxoprolyl-peptidase</fullName>
    </alternativeName>
    <alternativeName>
        <fullName evidence="8">Pyroglutamyl-peptidase I</fullName>
    </alternativeName>
</protein>
<accession>A0A318TJ41</accession>
<dbReference type="GO" id="GO:0016920">
    <property type="term" value="F:pyroglutamyl-peptidase activity"/>
    <property type="evidence" value="ECO:0007669"/>
    <property type="project" value="InterPro"/>
</dbReference>
<evidence type="ECO:0000313" key="10">
    <source>
        <dbReference type="Proteomes" id="UP000248148"/>
    </source>
</evidence>
<dbReference type="PANTHER" id="PTHR23402:SF1">
    <property type="entry name" value="PYROGLUTAMYL-PEPTIDASE I"/>
    <property type="match status" value="1"/>
</dbReference>
<evidence type="ECO:0000256" key="7">
    <source>
        <dbReference type="ARBA" id="ARBA00030836"/>
    </source>
</evidence>
<dbReference type="AlphaFoldDB" id="A0A318TJ41"/>
<dbReference type="Pfam" id="PF01470">
    <property type="entry name" value="Peptidase_C15"/>
    <property type="match status" value="1"/>
</dbReference>
<dbReference type="SUPFAM" id="SSF53182">
    <property type="entry name" value="Pyrrolidone carboxyl peptidase (pyroglutamate aminopeptidase)"/>
    <property type="match status" value="1"/>
</dbReference>
<dbReference type="GO" id="GO:0005829">
    <property type="term" value="C:cytosol"/>
    <property type="evidence" value="ECO:0007669"/>
    <property type="project" value="InterPro"/>
</dbReference>
<evidence type="ECO:0000256" key="5">
    <source>
        <dbReference type="ARBA" id="ARBA00022801"/>
    </source>
</evidence>
<name>A0A318TJ41_9BRAD</name>
<keyword evidence="4" id="KW-0645">Protease</keyword>
<dbReference type="OrthoDB" id="9779738at2"/>
<evidence type="ECO:0000256" key="3">
    <source>
        <dbReference type="ARBA" id="ARBA00022490"/>
    </source>
</evidence>
<organism evidence="9 10">
    <name type="scientific">Rhodopseudomonas faecalis</name>
    <dbReference type="NCBI Taxonomy" id="99655"/>
    <lineage>
        <taxon>Bacteria</taxon>
        <taxon>Pseudomonadati</taxon>
        <taxon>Pseudomonadota</taxon>
        <taxon>Alphaproteobacteria</taxon>
        <taxon>Hyphomicrobiales</taxon>
        <taxon>Nitrobacteraceae</taxon>
        <taxon>Rhodopseudomonas</taxon>
    </lineage>
</organism>
<evidence type="ECO:0000256" key="1">
    <source>
        <dbReference type="ARBA" id="ARBA00006641"/>
    </source>
</evidence>
<dbReference type="PIRSF" id="PIRSF015592">
    <property type="entry name" value="Prld-crbxl_pptds"/>
    <property type="match status" value="1"/>
</dbReference>
<gene>
    <name evidence="9" type="ORF">BJ122_102117</name>
</gene>
<sequence>MSTALRILITGFGPFPGAPYNPTPQLVERLLRLRRPAFAEIERIGHVFPVSYHAVDWQLPELLARYRPDALLMFGLAARTPYLRIETRARNSVSLLWPDAAQQRGWRACIAMGAAPESFGTLPRQLLRAASATGIDTRLSRDAGRYLCNYLCWRAIEATGRADGPQLAAFVHIPLVARRGAVPPRLAQDRISAEQLVDAGEAMLMTLLSATRRRRREAATRSALTASAAAADSAAEFLPG</sequence>
<dbReference type="Gene3D" id="3.40.630.20">
    <property type="entry name" value="Peptidase C15, pyroglutamyl peptidase I-like"/>
    <property type="match status" value="1"/>
</dbReference>
<dbReference type="GO" id="GO:0006508">
    <property type="term" value="P:proteolysis"/>
    <property type="evidence" value="ECO:0007669"/>
    <property type="project" value="UniProtKB-KW"/>
</dbReference>
<proteinExistence type="inferred from homology"/>
<dbReference type="Proteomes" id="UP000248148">
    <property type="component" value="Unassembled WGS sequence"/>
</dbReference>
<keyword evidence="5" id="KW-0378">Hydrolase</keyword>
<dbReference type="PRINTS" id="PR00706">
    <property type="entry name" value="PYROGLUPTASE"/>
</dbReference>
<comment type="caution">
    <text evidence="9">The sequence shown here is derived from an EMBL/GenBank/DDBJ whole genome shotgun (WGS) entry which is preliminary data.</text>
</comment>
<evidence type="ECO:0000256" key="8">
    <source>
        <dbReference type="ARBA" id="ARBA00031559"/>
    </source>
</evidence>
<dbReference type="RefSeq" id="WP_110779549.1">
    <property type="nucleotide sequence ID" value="NZ_QJTI01000002.1"/>
</dbReference>
<evidence type="ECO:0000256" key="6">
    <source>
        <dbReference type="ARBA" id="ARBA00022807"/>
    </source>
</evidence>
<evidence type="ECO:0000313" key="9">
    <source>
        <dbReference type="EMBL" id="PYF04891.1"/>
    </source>
</evidence>
<dbReference type="PANTHER" id="PTHR23402">
    <property type="entry name" value="PROTEASE FAMILY C15 PYROGLUTAMYL-PEPTIDASE I-RELATED"/>
    <property type="match status" value="1"/>
</dbReference>